<proteinExistence type="predicted"/>
<evidence type="ECO:0000256" key="1">
    <source>
        <dbReference type="SAM" id="MobiDB-lite"/>
    </source>
</evidence>
<comment type="caution">
    <text evidence="2">The sequence shown here is derived from an EMBL/GenBank/DDBJ whole genome shotgun (WGS) entry which is preliminary data.</text>
</comment>
<evidence type="ECO:0000313" key="2">
    <source>
        <dbReference type="EMBL" id="KAH7030489.1"/>
    </source>
</evidence>
<sequence length="405" mass="45641">MSQLYANKRPSTYQDDNHVRPSAVVRARPPGQHAAYQAYSPSTFQSRQPAFHSKFTWLSNREYAQTGAPANQSGFYDQGIHYGEPARNNFASQLAFQEQLPSAYNSPFQGLNSPFITGYWPPNHASRSLSLTNQPFQGLQVGARSWPASSYQPSSTSRPTQSPVSLRTDAPEFVPWQSSAVQLATASLSFESESSKTKDLPDNSIPAALKDPPAPWVQTNKPHAWEQWQLTSAEICCGLITFLKPNGTWYGNHPSIVRGVDEQGNISVFTATSFTESGGDIWHKFSSIRKAEVHHDHCHDYLLIDDGKTRPHYGLPVLQLENGEKLPKTTYVSLVAGSVTVKREELARWSYMKRFSTYYVTAESMDAAERYFEWHSHWQVAKKRKIEEKRQRAALAKQAAQQQQQ</sequence>
<evidence type="ECO:0000313" key="3">
    <source>
        <dbReference type="Proteomes" id="UP000774617"/>
    </source>
</evidence>
<feature type="region of interest" description="Disordered" evidence="1">
    <location>
        <begin position="147"/>
        <end position="166"/>
    </location>
</feature>
<organism evidence="2 3">
    <name type="scientific">Macrophomina phaseolina</name>
    <dbReference type="NCBI Taxonomy" id="35725"/>
    <lineage>
        <taxon>Eukaryota</taxon>
        <taxon>Fungi</taxon>
        <taxon>Dikarya</taxon>
        <taxon>Ascomycota</taxon>
        <taxon>Pezizomycotina</taxon>
        <taxon>Dothideomycetes</taxon>
        <taxon>Dothideomycetes incertae sedis</taxon>
        <taxon>Botryosphaeriales</taxon>
        <taxon>Botryosphaeriaceae</taxon>
        <taxon>Macrophomina</taxon>
    </lineage>
</organism>
<keyword evidence="3" id="KW-1185">Reference proteome</keyword>
<feature type="region of interest" description="Disordered" evidence="1">
    <location>
        <begin position="192"/>
        <end position="215"/>
    </location>
</feature>
<gene>
    <name evidence="2" type="ORF">B0J12DRAFT_704193</name>
</gene>
<reference evidence="2 3" key="1">
    <citation type="journal article" date="2021" name="Nat. Commun.">
        <title>Genetic determinants of endophytism in the Arabidopsis root mycobiome.</title>
        <authorList>
            <person name="Mesny F."/>
            <person name="Miyauchi S."/>
            <person name="Thiergart T."/>
            <person name="Pickel B."/>
            <person name="Atanasova L."/>
            <person name="Karlsson M."/>
            <person name="Huettel B."/>
            <person name="Barry K.W."/>
            <person name="Haridas S."/>
            <person name="Chen C."/>
            <person name="Bauer D."/>
            <person name="Andreopoulos W."/>
            <person name="Pangilinan J."/>
            <person name="LaButti K."/>
            <person name="Riley R."/>
            <person name="Lipzen A."/>
            <person name="Clum A."/>
            <person name="Drula E."/>
            <person name="Henrissat B."/>
            <person name="Kohler A."/>
            <person name="Grigoriev I.V."/>
            <person name="Martin F.M."/>
            <person name="Hacquard S."/>
        </authorList>
    </citation>
    <scope>NUCLEOTIDE SEQUENCE [LARGE SCALE GENOMIC DNA]</scope>
    <source>
        <strain evidence="2 3">MPI-SDFR-AT-0080</strain>
    </source>
</reference>
<dbReference type="EMBL" id="JAGTJR010000044">
    <property type="protein sequence ID" value="KAH7030489.1"/>
    <property type="molecule type" value="Genomic_DNA"/>
</dbReference>
<accession>A0ABQ8FW70</accession>
<feature type="compositionally biased region" description="Low complexity" evidence="1">
    <location>
        <begin position="147"/>
        <end position="165"/>
    </location>
</feature>
<dbReference type="Proteomes" id="UP000774617">
    <property type="component" value="Unassembled WGS sequence"/>
</dbReference>
<protein>
    <submittedName>
        <fullName evidence="2">Uncharacterized protein</fullName>
    </submittedName>
</protein>
<name>A0ABQ8FW70_9PEZI</name>